<proteinExistence type="predicted"/>
<dbReference type="Pfam" id="PF14398">
    <property type="entry name" value="ATPgrasp_YheCD"/>
    <property type="match status" value="1"/>
</dbReference>
<dbReference type="PATRIC" id="fig|1459.3.peg.5257"/>
<dbReference type="RefSeq" id="WP_053436920.1">
    <property type="nucleotide sequence ID" value="NZ_LGUF01000007.1"/>
</dbReference>
<name>A0A0M0GJD7_SPOGL</name>
<dbReference type="InterPro" id="IPR026838">
    <property type="entry name" value="YheC/D"/>
</dbReference>
<feature type="coiled-coil region" evidence="1">
    <location>
        <begin position="350"/>
        <end position="384"/>
    </location>
</feature>
<dbReference type="Gene3D" id="3.30.470.20">
    <property type="entry name" value="ATP-grasp fold, B domain"/>
    <property type="match status" value="1"/>
</dbReference>
<organism evidence="2 3">
    <name type="scientific">Sporosarcina globispora</name>
    <name type="common">Bacillus globisporus</name>
    <dbReference type="NCBI Taxonomy" id="1459"/>
    <lineage>
        <taxon>Bacteria</taxon>
        <taxon>Bacillati</taxon>
        <taxon>Bacillota</taxon>
        <taxon>Bacilli</taxon>
        <taxon>Bacillales</taxon>
        <taxon>Caryophanaceae</taxon>
        <taxon>Sporosarcina</taxon>
    </lineage>
</organism>
<keyword evidence="1" id="KW-0175">Coiled coil</keyword>
<sequence>MRKQYQIEISDSASKTVYIPNELNLHTHLTKLAFGTHSADAAFLLQKSKKNSIMVSKDVADALHFPDLKIPLHAFAHKGTLYLGPLVGIFTSGFTSFPLRPVGDRTLFFAKLLSVKKTVGAIPFLFGDQHINWEQRTIQGLFYHQEGWEAFEVPFPNVVYDRLPNRKSERRNELKEVRDRLQKDYLIPWYNPGFFNKLDVYERLQNEDDISLYLPETHPFSSFSVIERMLADYGHVFLKPINGSLGLGIHQIIYDKNDGQYYCRYRVRNENRLRKFNSLENLMSNVFAGRNLSRMLVQQGIRLLRHEQRTIDFRIHTNKDENGEWKVTAAAAKMAGPGSVTTHVKSGGEIKTLEEVFESEAEKAEALEKMSEAALKISKALERNMEGIIGEVGFDFGWDRYGHVWLFEANSKPGRSIFKHPQLREFDLLTRKLSLSFAVFLAEASIMKSQEIFR</sequence>
<gene>
    <name evidence="2" type="ORF">AF332_23850</name>
</gene>
<dbReference type="STRING" id="1459.AF332_23850"/>
<protein>
    <submittedName>
        <fullName evidence="2">Glutathione synthetase</fullName>
    </submittedName>
</protein>
<dbReference type="Proteomes" id="UP000037109">
    <property type="component" value="Unassembled WGS sequence"/>
</dbReference>
<dbReference type="OrthoDB" id="7869153at2"/>
<dbReference type="SUPFAM" id="SSF56059">
    <property type="entry name" value="Glutathione synthetase ATP-binding domain-like"/>
    <property type="match status" value="1"/>
</dbReference>
<dbReference type="EMBL" id="LGUF01000007">
    <property type="protein sequence ID" value="KON89556.1"/>
    <property type="molecule type" value="Genomic_DNA"/>
</dbReference>
<dbReference type="AlphaFoldDB" id="A0A0M0GJD7"/>
<evidence type="ECO:0000313" key="3">
    <source>
        <dbReference type="Proteomes" id="UP000037109"/>
    </source>
</evidence>
<accession>A0A0M0GJD7</accession>
<evidence type="ECO:0000256" key="1">
    <source>
        <dbReference type="SAM" id="Coils"/>
    </source>
</evidence>
<comment type="caution">
    <text evidence="2">The sequence shown here is derived from an EMBL/GenBank/DDBJ whole genome shotgun (WGS) entry which is preliminary data.</text>
</comment>
<keyword evidence="3" id="KW-1185">Reference proteome</keyword>
<reference evidence="3" key="1">
    <citation type="submission" date="2015-07" db="EMBL/GenBank/DDBJ databases">
        <title>Fjat-10036 dsm4.</title>
        <authorList>
            <person name="Liu B."/>
            <person name="Wang J."/>
            <person name="Zhu Y."/>
            <person name="Liu G."/>
            <person name="Chen Q."/>
            <person name="Chen Z."/>
            <person name="Lan J."/>
            <person name="Che J."/>
            <person name="Ge C."/>
            <person name="Shi H."/>
            <person name="Pan Z."/>
            <person name="Liu X."/>
        </authorList>
    </citation>
    <scope>NUCLEOTIDE SEQUENCE [LARGE SCALE GENOMIC DNA]</scope>
    <source>
        <strain evidence="3">DSM 4</strain>
    </source>
</reference>
<evidence type="ECO:0000313" key="2">
    <source>
        <dbReference type="EMBL" id="KON89556.1"/>
    </source>
</evidence>